<feature type="domain" description="C2H2-type" evidence="9">
    <location>
        <begin position="480"/>
        <end position="507"/>
    </location>
</feature>
<protein>
    <submittedName>
        <fullName evidence="11">Uncharacterized protein</fullName>
    </submittedName>
</protein>
<evidence type="ECO:0000256" key="4">
    <source>
        <dbReference type="ARBA" id="ARBA00022771"/>
    </source>
</evidence>
<dbReference type="InterPro" id="IPR036236">
    <property type="entry name" value="Znf_C2H2_sf"/>
</dbReference>
<feature type="domain" description="C2H2-type" evidence="9">
    <location>
        <begin position="233"/>
        <end position="260"/>
    </location>
</feature>
<feature type="binding site" evidence="8">
    <location>
        <position position="7"/>
    </location>
    <ligand>
        <name>Zn(2+)</name>
        <dbReference type="ChEBI" id="CHEBI:29105"/>
    </ligand>
</feature>
<reference evidence="11" key="1">
    <citation type="submission" date="2022-03" db="EMBL/GenBank/DDBJ databases">
        <authorList>
            <person name="Martin H S."/>
        </authorList>
    </citation>
    <scope>NUCLEOTIDE SEQUENCE</scope>
</reference>
<sequence length="601" mass="68832">MDDLLICRVCLTKDIKLFNLFSYKLAEPFEILTGIQITECDGLPHQICSYCSAMLVRSVSFKEKCCNTQEFLKYSLLEQRSLSLDYLQSINKELNLSLPYTITTNTISIQDLPDAQIKEEQITDVPLEELIKMEEISDDLPKKRVKKVYKRRKREKEETPTDFEGINIKLEEEEETIVYDNDDFDHTAPVDDSDTQEETEDLKDMEVIILTKEQQIEEVQARKTSFNYLNSFYKCEKCYKGFITDSTYKNHMMRHDQRSGGFACEVCHARWPDSRALRAHVVTAHERKYVCKLCDHVARSSHRAKEHSKWHTGFTFVCKICGASFAKSTSHLTHVRLRHPSDSSCDLCGESFIGEYGLRMHKRRAHKGDQGEVAKVAVRCEGCSAPFHSAEALERHLGEAKDGLCDPDARACPQCGEGLPTVEALKEHQLVHQKEETVHCQDCSRAFASLRSLATHRARVHLGQRARARRPAPRRPPDNVVCELCGKQCITKATLIYHQRIHTGEKPFQCAQCPKKFSVLQRLQIHVRTHTGESPYKCQRCPKAFKHKAALNRHDRVHTGAKPYSCPHCGKAFSQSNSMKLHVNTVHLKMPAPYRSRKAKV</sequence>
<feature type="binding site" evidence="8">
    <location>
        <position position="10"/>
    </location>
    <ligand>
        <name>Zn(2+)</name>
        <dbReference type="ChEBI" id="CHEBI:29105"/>
    </ligand>
</feature>
<dbReference type="InterPro" id="IPR012934">
    <property type="entry name" value="Znf_AD"/>
</dbReference>
<dbReference type="PROSITE" id="PS51915">
    <property type="entry name" value="ZAD"/>
    <property type="match status" value="1"/>
</dbReference>
<keyword evidence="2 8" id="KW-0479">Metal-binding</keyword>
<feature type="binding site" evidence="8">
    <location>
        <position position="51"/>
    </location>
    <ligand>
        <name>Zn(2+)</name>
        <dbReference type="ChEBI" id="CHEBI:29105"/>
    </ligand>
</feature>
<dbReference type="SMART" id="SM00868">
    <property type="entry name" value="zf-AD"/>
    <property type="match status" value="1"/>
</dbReference>
<proteinExistence type="predicted"/>
<organism evidence="11 12">
    <name type="scientific">Iphiclides podalirius</name>
    <name type="common">scarce swallowtail</name>
    <dbReference type="NCBI Taxonomy" id="110791"/>
    <lineage>
        <taxon>Eukaryota</taxon>
        <taxon>Metazoa</taxon>
        <taxon>Ecdysozoa</taxon>
        <taxon>Arthropoda</taxon>
        <taxon>Hexapoda</taxon>
        <taxon>Insecta</taxon>
        <taxon>Pterygota</taxon>
        <taxon>Neoptera</taxon>
        <taxon>Endopterygota</taxon>
        <taxon>Lepidoptera</taxon>
        <taxon>Glossata</taxon>
        <taxon>Ditrysia</taxon>
        <taxon>Papilionoidea</taxon>
        <taxon>Papilionidae</taxon>
        <taxon>Papilioninae</taxon>
        <taxon>Iphiclides</taxon>
    </lineage>
</organism>
<feature type="domain" description="C2H2-type" evidence="9">
    <location>
        <begin position="564"/>
        <end position="587"/>
    </location>
</feature>
<accession>A0ABN8ITL7</accession>
<feature type="domain" description="C2H2-type" evidence="9">
    <location>
        <begin position="536"/>
        <end position="563"/>
    </location>
</feature>
<keyword evidence="12" id="KW-1185">Reference proteome</keyword>
<evidence type="ECO:0000313" key="11">
    <source>
        <dbReference type="EMBL" id="CAH2064783.1"/>
    </source>
</evidence>
<feature type="domain" description="C2H2-type" evidence="9">
    <location>
        <begin position="438"/>
        <end position="466"/>
    </location>
</feature>
<keyword evidence="4 7" id="KW-0863">Zinc-finger</keyword>
<dbReference type="InterPro" id="IPR050888">
    <property type="entry name" value="ZnF_C2H2-type_TF"/>
</dbReference>
<keyword evidence="3" id="KW-0677">Repeat</keyword>
<dbReference type="Proteomes" id="UP000837857">
    <property type="component" value="Chromosome 30"/>
</dbReference>
<dbReference type="Pfam" id="PF00096">
    <property type="entry name" value="zf-C2H2"/>
    <property type="match status" value="5"/>
</dbReference>
<feature type="domain" description="C2H2-type" evidence="9">
    <location>
        <begin position="410"/>
        <end position="437"/>
    </location>
</feature>
<feature type="non-terminal residue" evidence="11">
    <location>
        <position position="1"/>
    </location>
</feature>
<dbReference type="SUPFAM" id="SSF57667">
    <property type="entry name" value="beta-beta-alpha zinc fingers"/>
    <property type="match status" value="5"/>
</dbReference>
<evidence type="ECO:0000256" key="7">
    <source>
        <dbReference type="PROSITE-ProRule" id="PRU00042"/>
    </source>
</evidence>
<name>A0ABN8ITL7_9NEOP</name>
<evidence type="ECO:0000259" key="10">
    <source>
        <dbReference type="PROSITE" id="PS51915"/>
    </source>
</evidence>
<dbReference type="SMART" id="SM00355">
    <property type="entry name" value="ZnF_C2H2"/>
    <property type="match status" value="12"/>
</dbReference>
<evidence type="ECO:0000256" key="2">
    <source>
        <dbReference type="ARBA" id="ARBA00022723"/>
    </source>
</evidence>
<dbReference type="PANTHER" id="PTHR24406">
    <property type="entry name" value="TRANSCRIPTIONAL REPRESSOR CTCFL-RELATED"/>
    <property type="match status" value="1"/>
</dbReference>
<evidence type="ECO:0000256" key="8">
    <source>
        <dbReference type="PROSITE-ProRule" id="PRU01263"/>
    </source>
</evidence>
<feature type="domain" description="ZAD" evidence="10">
    <location>
        <begin position="5"/>
        <end position="75"/>
    </location>
</feature>
<evidence type="ECO:0000313" key="12">
    <source>
        <dbReference type="Proteomes" id="UP000837857"/>
    </source>
</evidence>
<dbReference type="Gene3D" id="3.30.160.60">
    <property type="entry name" value="Classic Zinc Finger"/>
    <property type="match status" value="8"/>
</dbReference>
<dbReference type="InterPro" id="IPR013087">
    <property type="entry name" value="Znf_C2H2_type"/>
</dbReference>
<evidence type="ECO:0000256" key="5">
    <source>
        <dbReference type="ARBA" id="ARBA00022833"/>
    </source>
</evidence>
<keyword evidence="5 8" id="KW-0862">Zinc</keyword>
<dbReference type="SUPFAM" id="SSF57716">
    <property type="entry name" value="Glucocorticoid receptor-like (DNA-binding domain)"/>
    <property type="match status" value="1"/>
</dbReference>
<dbReference type="PROSITE" id="PS00028">
    <property type="entry name" value="ZINC_FINGER_C2H2_1"/>
    <property type="match status" value="9"/>
</dbReference>
<gene>
    <name evidence="11" type="ORF">IPOD504_LOCUS12897</name>
</gene>
<evidence type="ECO:0000259" key="9">
    <source>
        <dbReference type="PROSITE" id="PS50157"/>
    </source>
</evidence>
<feature type="domain" description="C2H2-type" evidence="9">
    <location>
        <begin position="316"/>
        <end position="344"/>
    </location>
</feature>
<evidence type="ECO:0000256" key="1">
    <source>
        <dbReference type="ARBA" id="ARBA00004123"/>
    </source>
</evidence>
<evidence type="ECO:0000256" key="6">
    <source>
        <dbReference type="ARBA" id="ARBA00023242"/>
    </source>
</evidence>
<keyword evidence="6" id="KW-0539">Nucleus</keyword>
<comment type="subcellular location">
    <subcellularLocation>
        <location evidence="1">Nucleus</location>
    </subcellularLocation>
</comment>
<dbReference type="PROSITE" id="PS50157">
    <property type="entry name" value="ZINC_FINGER_C2H2_2"/>
    <property type="match status" value="9"/>
</dbReference>
<feature type="domain" description="C2H2-type" evidence="9">
    <location>
        <begin position="343"/>
        <end position="371"/>
    </location>
</feature>
<evidence type="ECO:0000256" key="3">
    <source>
        <dbReference type="ARBA" id="ARBA00022737"/>
    </source>
</evidence>
<feature type="domain" description="C2H2-type" evidence="9">
    <location>
        <begin position="508"/>
        <end position="535"/>
    </location>
</feature>
<dbReference type="EMBL" id="OW152842">
    <property type="protein sequence ID" value="CAH2064783.1"/>
    <property type="molecule type" value="Genomic_DNA"/>
</dbReference>
<dbReference type="Pfam" id="PF07776">
    <property type="entry name" value="zf-AD"/>
    <property type="match status" value="1"/>
</dbReference>
<feature type="binding site" evidence="8">
    <location>
        <position position="48"/>
    </location>
    <ligand>
        <name>Zn(2+)</name>
        <dbReference type="ChEBI" id="CHEBI:29105"/>
    </ligand>
</feature>